<dbReference type="Proteomes" id="UP000034883">
    <property type="component" value="Chromosome"/>
</dbReference>
<dbReference type="InterPro" id="IPR036291">
    <property type="entry name" value="NAD(P)-bd_dom_sf"/>
</dbReference>
<organism evidence="1 2">
    <name type="scientific">Sandaracinus amylolyticus</name>
    <dbReference type="NCBI Taxonomy" id="927083"/>
    <lineage>
        <taxon>Bacteria</taxon>
        <taxon>Pseudomonadati</taxon>
        <taxon>Myxococcota</taxon>
        <taxon>Polyangia</taxon>
        <taxon>Polyangiales</taxon>
        <taxon>Sandaracinaceae</taxon>
        <taxon>Sandaracinus</taxon>
    </lineage>
</organism>
<evidence type="ECO:0000313" key="2">
    <source>
        <dbReference type="Proteomes" id="UP000034883"/>
    </source>
</evidence>
<dbReference type="PRINTS" id="PR00081">
    <property type="entry name" value="GDHRDH"/>
</dbReference>
<accession>A0A0F6W4J3</accession>
<reference evidence="1 2" key="1">
    <citation type="submission" date="2015-03" db="EMBL/GenBank/DDBJ databases">
        <title>Genome assembly of Sandaracinus amylolyticus DSM 53668.</title>
        <authorList>
            <person name="Sharma G."/>
            <person name="Subramanian S."/>
        </authorList>
    </citation>
    <scope>NUCLEOTIDE SEQUENCE [LARGE SCALE GENOMIC DNA]</scope>
    <source>
        <strain evidence="1 2">DSM 53668</strain>
    </source>
</reference>
<dbReference type="PANTHER" id="PTHR45458">
    <property type="entry name" value="SHORT-CHAIN DEHYDROGENASE/REDUCTASE SDR"/>
    <property type="match status" value="1"/>
</dbReference>
<evidence type="ECO:0000313" key="1">
    <source>
        <dbReference type="EMBL" id="AKF07121.1"/>
    </source>
</evidence>
<dbReference type="GO" id="GO:0016616">
    <property type="term" value="F:oxidoreductase activity, acting on the CH-OH group of donors, NAD or NADP as acceptor"/>
    <property type="evidence" value="ECO:0007669"/>
    <property type="project" value="TreeGrafter"/>
</dbReference>
<protein>
    <submittedName>
        <fullName evidence="1">Short-chain dehydrogenase/reductase (SDR) superfamily</fullName>
    </submittedName>
</protein>
<dbReference type="RefSeq" id="WP_053234417.1">
    <property type="nucleotide sequence ID" value="NZ_CP011125.1"/>
</dbReference>
<dbReference type="InterPro" id="IPR002347">
    <property type="entry name" value="SDR_fam"/>
</dbReference>
<dbReference type="InterPro" id="IPR052184">
    <property type="entry name" value="SDR_enzymes"/>
</dbReference>
<dbReference type="SUPFAM" id="SSF51735">
    <property type="entry name" value="NAD(P)-binding Rossmann-fold domains"/>
    <property type="match status" value="1"/>
</dbReference>
<dbReference type="AlphaFoldDB" id="A0A0F6W4J3"/>
<gene>
    <name evidence="1" type="ORF">DB32_004270</name>
</gene>
<dbReference type="KEGG" id="samy:DB32_004270"/>
<proteinExistence type="predicted"/>
<dbReference type="PANTHER" id="PTHR45458:SF1">
    <property type="entry name" value="SHORT CHAIN DEHYDROGENASE"/>
    <property type="match status" value="1"/>
</dbReference>
<dbReference type="STRING" id="927083.DB32_004270"/>
<dbReference type="OrthoDB" id="5334159at2"/>
<dbReference type="CDD" id="cd05325">
    <property type="entry name" value="carb_red_sniffer_like_SDR_c"/>
    <property type="match status" value="1"/>
</dbReference>
<name>A0A0F6W4J3_9BACT</name>
<dbReference type="Gene3D" id="3.40.50.720">
    <property type="entry name" value="NAD(P)-binding Rossmann-like Domain"/>
    <property type="match status" value="1"/>
</dbReference>
<sequence length="220" mass="22783">MTTTLITGANRGIGLSLVQQHVARGDRVIAICRARSRELAETGVEIHEGVDVTDAAAIARVVAAIGDVVLDRVILNAGVLRDDSLDDVSFEDVRAQIEVNAIAPLQWAKALRPRLARGSKLALITSRMGSMADNGSGAYYGYRMSKAALNAAGVSLARDLAGAGIAVLLLHPGYVRTGMTAGAGNVDPGEAAQGIVARIDELTLATSGSFVHASGTPIPF</sequence>
<dbReference type="Pfam" id="PF00106">
    <property type="entry name" value="adh_short"/>
    <property type="match status" value="1"/>
</dbReference>
<dbReference type="EMBL" id="CP011125">
    <property type="protein sequence ID" value="AKF07121.1"/>
    <property type="molecule type" value="Genomic_DNA"/>
</dbReference>
<keyword evidence="2" id="KW-1185">Reference proteome</keyword>